<reference evidence="2 3" key="1">
    <citation type="submission" date="2016-11" db="EMBL/GenBank/DDBJ databases">
        <authorList>
            <person name="Jaros S."/>
            <person name="Januszkiewicz K."/>
            <person name="Wedrychowicz H."/>
        </authorList>
    </citation>
    <scope>NUCLEOTIDE SEQUENCE [LARGE SCALE GENOMIC DNA]</scope>
    <source>
        <strain evidence="2 3">DSM 3090</strain>
    </source>
</reference>
<keyword evidence="1" id="KW-0812">Transmembrane</keyword>
<dbReference type="AlphaFoldDB" id="A0A1M6L2K0"/>
<keyword evidence="3" id="KW-1185">Reference proteome</keyword>
<organism evidence="2 3">
    <name type="scientific">Hathewaya proteolytica DSM 3090</name>
    <dbReference type="NCBI Taxonomy" id="1121331"/>
    <lineage>
        <taxon>Bacteria</taxon>
        <taxon>Bacillati</taxon>
        <taxon>Bacillota</taxon>
        <taxon>Clostridia</taxon>
        <taxon>Eubacteriales</taxon>
        <taxon>Clostridiaceae</taxon>
        <taxon>Hathewaya</taxon>
    </lineage>
</organism>
<evidence type="ECO:0000313" key="2">
    <source>
        <dbReference type="EMBL" id="SHJ65342.1"/>
    </source>
</evidence>
<keyword evidence="1" id="KW-1133">Transmembrane helix</keyword>
<sequence>MKGISKINLIPLYYFYFCMIYYIITQVYYTILNLQCQQENKNKFYKYLIIKNKKGSKTNGRDIKL</sequence>
<proteinExistence type="predicted"/>
<evidence type="ECO:0000313" key="3">
    <source>
        <dbReference type="Proteomes" id="UP000183952"/>
    </source>
</evidence>
<name>A0A1M6L2K0_9CLOT</name>
<dbReference type="EMBL" id="FRAD01000005">
    <property type="protein sequence ID" value="SHJ65342.1"/>
    <property type="molecule type" value="Genomic_DNA"/>
</dbReference>
<gene>
    <name evidence="2" type="ORF">SAMN02745248_00596</name>
</gene>
<evidence type="ECO:0000256" key="1">
    <source>
        <dbReference type="SAM" id="Phobius"/>
    </source>
</evidence>
<protein>
    <submittedName>
        <fullName evidence="2">Uncharacterized protein</fullName>
    </submittedName>
</protein>
<accession>A0A1M6L2K0</accession>
<dbReference type="Proteomes" id="UP000183952">
    <property type="component" value="Unassembled WGS sequence"/>
</dbReference>
<keyword evidence="1" id="KW-0472">Membrane</keyword>
<feature type="transmembrane region" description="Helical" evidence="1">
    <location>
        <begin position="12"/>
        <end position="31"/>
    </location>
</feature>
<dbReference type="STRING" id="1121331.SAMN02745248_00596"/>